<dbReference type="GO" id="GO:0071933">
    <property type="term" value="F:Arp2/3 complex binding"/>
    <property type="evidence" value="ECO:0007669"/>
    <property type="project" value="InterPro"/>
</dbReference>
<dbReference type="Proteomes" id="UP000092666">
    <property type="component" value="Unassembled WGS sequence"/>
</dbReference>
<proteinExistence type="inferred from homology"/>
<dbReference type="AlphaFoldDB" id="A0A1B9GQ43"/>
<dbReference type="GO" id="GO:0005634">
    <property type="term" value="C:nucleus"/>
    <property type="evidence" value="ECO:0007669"/>
    <property type="project" value="UniProtKB-SubCell"/>
</dbReference>
<dbReference type="SMART" id="SM00102">
    <property type="entry name" value="ADF"/>
    <property type="match status" value="1"/>
</dbReference>
<evidence type="ECO:0000256" key="2">
    <source>
        <dbReference type="PIRNR" id="PIRNR001788"/>
    </source>
</evidence>
<feature type="domain" description="ADF-H" evidence="3">
    <location>
        <begin position="4"/>
        <end position="139"/>
    </location>
</feature>
<gene>
    <name evidence="4" type="ORF">I316_05171</name>
</gene>
<keyword evidence="2" id="KW-0963">Cytoplasm</keyword>
<dbReference type="SUPFAM" id="SSF55753">
    <property type="entry name" value="Actin depolymerizing proteins"/>
    <property type="match status" value="1"/>
</dbReference>
<dbReference type="InterPro" id="IPR002108">
    <property type="entry name" value="ADF-H"/>
</dbReference>
<dbReference type="InterPro" id="IPR029006">
    <property type="entry name" value="ADF-H/Gelsolin-like_dom_sf"/>
</dbReference>
<reference evidence="5" key="2">
    <citation type="submission" date="2013-12" db="EMBL/GenBank/DDBJ databases">
        <title>Evolution of pathogenesis and genome organization in the Tremellales.</title>
        <authorList>
            <person name="Cuomo C."/>
            <person name="Litvintseva A."/>
            <person name="Heitman J."/>
            <person name="Chen Y."/>
            <person name="Sun S."/>
            <person name="Springer D."/>
            <person name="Dromer F."/>
            <person name="Young S."/>
            <person name="Zeng Q."/>
            <person name="Chapman S."/>
            <person name="Gujja S."/>
            <person name="Saif S."/>
            <person name="Birren B."/>
        </authorList>
    </citation>
    <scope>NUCLEOTIDE SEQUENCE [LARGE SCALE GENOMIC DNA]</scope>
    <source>
        <strain evidence="5">BCC8398</strain>
    </source>
</reference>
<sequence>MQSSRTVDIPTDVLDALRKFRFANAKSTTAISVKIVKADLAMKVDEEFEDQSIEEIAEELPENAPRYVLICHELKHKDGRISWPLILINWAPSGSPMELMTLHASALNYFQQKAEVAKVLEVRDGAEGLTTQAVDERLLAN</sequence>
<dbReference type="PANTHER" id="PTHR11249">
    <property type="entry name" value="GLIAL FACTOR NATURATION FACTOR"/>
    <property type="match status" value="1"/>
</dbReference>
<comment type="similarity">
    <text evidence="1 2">Belongs to the actin-binding proteins ADF family. GMF subfamily.</text>
</comment>
<name>A0A1B9GQ43_9TREE</name>
<dbReference type="InterPro" id="IPR011171">
    <property type="entry name" value="GMF"/>
</dbReference>
<evidence type="ECO:0000313" key="5">
    <source>
        <dbReference type="Proteomes" id="UP000092666"/>
    </source>
</evidence>
<keyword evidence="5" id="KW-1185">Reference proteome</keyword>
<dbReference type="PROSITE" id="PS51263">
    <property type="entry name" value="ADF_H"/>
    <property type="match status" value="1"/>
</dbReference>
<organism evidence="4 5">
    <name type="scientific">Kwoniella heveanensis BCC8398</name>
    <dbReference type="NCBI Taxonomy" id="1296120"/>
    <lineage>
        <taxon>Eukaryota</taxon>
        <taxon>Fungi</taxon>
        <taxon>Dikarya</taxon>
        <taxon>Basidiomycota</taxon>
        <taxon>Agaricomycotina</taxon>
        <taxon>Tremellomycetes</taxon>
        <taxon>Tremellales</taxon>
        <taxon>Cryptococcaceae</taxon>
        <taxon>Kwoniella</taxon>
    </lineage>
</organism>
<dbReference type="Gene3D" id="3.40.20.10">
    <property type="entry name" value="Severin"/>
    <property type="match status" value="1"/>
</dbReference>
<reference evidence="4 5" key="1">
    <citation type="submission" date="2013-07" db="EMBL/GenBank/DDBJ databases">
        <title>The Genome Sequence of Cryptococcus heveanensis BCC8398.</title>
        <authorList>
            <consortium name="The Broad Institute Genome Sequencing Platform"/>
            <person name="Cuomo C."/>
            <person name="Litvintseva A."/>
            <person name="Chen Y."/>
            <person name="Heitman J."/>
            <person name="Sun S."/>
            <person name="Springer D."/>
            <person name="Dromer F."/>
            <person name="Young S.K."/>
            <person name="Zeng Q."/>
            <person name="Gargeya S."/>
            <person name="Fitzgerald M."/>
            <person name="Abouelleil A."/>
            <person name="Alvarado L."/>
            <person name="Berlin A.M."/>
            <person name="Chapman S.B."/>
            <person name="Dewar J."/>
            <person name="Goldberg J."/>
            <person name="Griggs A."/>
            <person name="Gujja S."/>
            <person name="Hansen M."/>
            <person name="Howarth C."/>
            <person name="Imamovic A."/>
            <person name="Larimer J."/>
            <person name="McCowan C."/>
            <person name="Murphy C."/>
            <person name="Pearson M."/>
            <person name="Priest M."/>
            <person name="Roberts A."/>
            <person name="Saif S."/>
            <person name="Shea T."/>
            <person name="Sykes S."/>
            <person name="Wortman J."/>
            <person name="Nusbaum C."/>
            <person name="Birren B."/>
        </authorList>
    </citation>
    <scope>NUCLEOTIDE SEQUENCE [LARGE SCALE GENOMIC DNA]</scope>
    <source>
        <strain evidence="4 5">BCC8398</strain>
    </source>
</reference>
<comment type="subcellular location">
    <subcellularLocation>
        <location evidence="2">Cytoplasm</location>
    </subcellularLocation>
    <subcellularLocation>
        <location evidence="2">Nucleus</location>
    </subcellularLocation>
</comment>
<dbReference type="GO" id="GO:0030479">
    <property type="term" value="C:actin cortical patch"/>
    <property type="evidence" value="ECO:0007669"/>
    <property type="project" value="TreeGrafter"/>
</dbReference>
<dbReference type="CDD" id="cd11283">
    <property type="entry name" value="ADF_GMF-beta_like"/>
    <property type="match status" value="1"/>
</dbReference>
<evidence type="ECO:0000256" key="1">
    <source>
        <dbReference type="ARBA" id="ARBA00010055"/>
    </source>
</evidence>
<dbReference type="OrthoDB" id="3919494at2759"/>
<evidence type="ECO:0000259" key="3">
    <source>
        <dbReference type="PROSITE" id="PS51263"/>
    </source>
</evidence>
<dbReference type="Pfam" id="PF00241">
    <property type="entry name" value="Cofilin_ADF"/>
    <property type="match status" value="1"/>
</dbReference>
<dbReference type="PANTHER" id="PTHR11249:SF2">
    <property type="entry name" value="GLIA MATURATION FACTOR"/>
    <property type="match status" value="1"/>
</dbReference>
<dbReference type="STRING" id="1296120.A0A1B9GQ43"/>
<dbReference type="GO" id="GO:0034316">
    <property type="term" value="P:negative regulation of Arp2/3 complex-mediated actin nucleation"/>
    <property type="evidence" value="ECO:0007669"/>
    <property type="project" value="TreeGrafter"/>
</dbReference>
<dbReference type="GO" id="GO:0003779">
    <property type="term" value="F:actin binding"/>
    <property type="evidence" value="ECO:0007669"/>
    <property type="project" value="InterPro"/>
</dbReference>
<dbReference type="GO" id="GO:0071846">
    <property type="term" value="P:actin filament debranching"/>
    <property type="evidence" value="ECO:0007669"/>
    <property type="project" value="InterPro"/>
</dbReference>
<dbReference type="PIRSF" id="PIRSF001788">
    <property type="entry name" value="GMF-beta"/>
    <property type="match status" value="1"/>
</dbReference>
<keyword evidence="2" id="KW-0539">Nucleus</keyword>
<dbReference type="EMBL" id="KV700127">
    <property type="protein sequence ID" value="OCF33126.1"/>
    <property type="molecule type" value="Genomic_DNA"/>
</dbReference>
<protein>
    <recommendedName>
        <fullName evidence="3">ADF-H domain-containing protein</fullName>
    </recommendedName>
</protein>
<evidence type="ECO:0000313" key="4">
    <source>
        <dbReference type="EMBL" id="OCF33126.1"/>
    </source>
</evidence>
<accession>A0A1B9GQ43</accession>